<keyword evidence="1" id="KW-0812">Transmembrane</keyword>
<evidence type="ECO:0000313" key="3">
    <source>
        <dbReference type="Proteomes" id="UP000250235"/>
    </source>
</evidence>
<organism evidence="2 3">
    <name type="scientific">Dorcoceras hygrometricum</name>
    <dbReference type="NCBI Taxonomy" id="472368"/>
    <lineage>
        <taxon>Eukaryota</taxon>
        <taxon>Viridiplantae</taxon>
        <taxon>Streptophyta</taxon>
        <taxon>Embryophyta</taxon>
        <taxon>Tracheophyta</taxon>
        <taxon>Spermatophyta</taxon>
        <taxon>Magnoliopsida</taxon>
        <taxon>eudicotyledons</taxon>
        <taxon>Gunneridae</taxon>
        <taxon>Pentapetalae</taxon>
        <taxon>asterids</taxon>
        <taxon>lamiids</taxon>
        <taxon>Lamiales</taxon>
        <taxon>Gesneriaceae</taxon>
        <taxon>Didymocarpoideae</taxon>
        <taxon>Trichosporeae</taxon>
        <taxon>Loxocarpinae</taxon>
        <taxon>Dorcoceras</taxon>
    </lineage>
</organism>
<dbReference type="AlphaFoldDB" id="A0A2Z6ZWN2"/>
<keyword evidence="3" id="KW-1185">Reference proteome</keyword>
<gene>
    <name evidence="2" type="ORF">F511_47752</name>
</gene>
<evidence type="ECO:0000313" key="2">
    <source>
        <dbReference type="EMBL" id="KZT75223.1"/>
    </source>
</evidence>
<reference evidence="2 3" key="1">
    <citation type="journal article" date="2015" name="Proc. Natl. Acad. Sci. U.S.A.">
        <title>The resurrection genome of Boea hygrometrica: A blueprint for survival of dehydration.</title>
        <authorList>
            <person name="Xiao L."/>
            <person name="Yang G."/>
            <person name="Zhang L."/>
            <person name="Yang X."/>
            <person name="Zhao S."/>
            <person name="Ji Z."/>
            <person name="Zhou Q."/>
            <person name="Hu M."/>
            <person name="Wang Y."/>
            <person name="Chen M."/>
            <person name="Xu Y."/>
            <person name="Jin H."/>
            <person name="Xiao X."/>
            <person name="Hu G."/>
            <person name="Bao F."/>
            <person name="Hu Y."/>
            <person name="Wan P."/>
            <person name="Li L."/>
            <person name="Deng X."/>
            <person name="Kuang T."/>
            <person name="Xiang C."/>
            <person name="Zhu J.K."/>
            <person name="Oliver M.J."/>
            <person name="He Y."/>
        </authorList>
    </citation>
    <scope>NUCLEOTIDE SEQUENCE [LARGE SCALE GENOMIC DNA]</scope>
    <source>
        <strain evidence="3">cv. XS01</strain>
    </source>
</reference>
<evidence type="ECO:0000256" key="1">
    <source>
        <dbReference type="SAM" id="Phobius"/>
    </source>
</evidence>
<sequence length="50" mass="5205">MVAGLLRARLARNVDGAPRLIAAACALAAQVIFLWRSPADRLSGDAPAMS</sequence>
<dbReference type="EMBL" id="KV335897">
    <property type="protein sequence ID" value="KZT75223.1"/>
    <property type="molecule type" value="Genomic_DNA"/>
</dbReference>
<accession>A0A2Z6ZWN2</accession>
<keyword evidence="1" id="KW-0472">Membrane</keyword>
<dbReference type="Proteomes" id="UP000250235">
    <property type="component" value="Unassembled WGS sequence"/>
</dbReference>
<name>A0A2Z6ZWN2_9LAMI</name>
<keyword evidence="1" id="KW-1133">Transmembrane helix</keyword>
<protein>
    <submittedName>
        <fullName evidence="2">Uncharacterized protein</fullName>
    </submittedName>
</protein>
<proteinExistence type="predicted"/>
<feature type="transmembrane region" description="Helical" evidence="1">
    <location>
        <begin position="16"/>
        <end position="35"/>
    </location>
</feature>